<accession>A0A8T2BF76</accession>
<reference evidence="1 2" key="1">
    <citation type="submission" date="2020-12" db="EMBL/GenBank/DDBJ databases">
        <title>Concerted genomic and epigenomic changes stabilize Arabidopsis allopolyploids.</title>
        <authorList>
            <person name="Chen Z."/>
        </authorList>
    </citation>
    <scope>NUCLEOTIDE SEQUENCE [LARGE SCALE GENOMIC DNA]</scope>
    <source>
        <strain evidence="1">Allo738</strain>
        <tissue evidence="1">Leaf</tissue>
    </source>
</reference>
<comment type="caution">
    <text evidence="1">The sequence shown here is derived from an EMBL/GenBank/DDBJ whole genome shotgun (WGS) entry which is preliminary data.</text>
</comment>
<proteinExistence type="predicted"/>
<keyword evidence="2" id="KW-1185">Reference proteome</keyword>
<gene>
    <name evidence="1" type="ORF">ISN45_Aa02g005090</name>
</gene>
<evidence type="ECO:0000313" key="2">
    <source>
        <dbReference type="Proteomes" id="UP000694240"/>
    </source>
</evidence>
<evidence type="ECO:0000313" key="1">
    <source>
        <dbReference type="EMBL" id="KAG7585140.1"/>
    </source>
</evidence>
<protein>
    <submittedName>
        <fullName evidence="1">Uncharacterized protein</fullName>
    </submittedName>
</protein>
<name>A0A8T2BF76_9BRAS</name>
<sequence>MLFSGGFAWATDDLTLERAFSILRSRELEDQGDSDSGSLKTINLPWNAIEEMIGKEFDGRNFTVNSFVLLC</sequence>
<dbReference type="Proteomes" id="UP000694240">
    <property type="component" value="Chromosome 7"/>
</dbReference>
<dbReference type="AlphaFoldDB" id="A0A8T2BF76"/>
<feature type="non-terminal residue" evidence="1">
    <location>
        <position position="1"/>
    </location>
</feature>
<organism evidence="1 2">
    <name type="scientific">Arabidopsis thaliana x Arabidopsis arenosa</name>
    <dbReference type="NCBI Taxonomy" id="1240361"/>
    <lineage>
        <taxon>Eukaryota</taxon>
        <taxon>Viridiplantae</taxon>
        <taxon>Streptophyta</taxon>
        <taxon>Embryophyta</taxon>
        <taxon>Tracheophyta</taxon>
        <taxon>Spermatophyta</taxon>
        <taxon>Magnoliopsida</taxon>
        <taxon>eudicotyledons</taxon>
        <taxon>Gunneridae</taxon>
        <taxon>Pentapetalae</taxon>
        <taxon>rosids</taxon>
        <taxon>malvids</taxon>
        <taxon>Brassicales</taxon>
        <taxon>Brassicaceae</taxon>
        <taxon>Camelineae</taxon>
        <taxon>Arabidopsis</taxon>
    </lineage>
</organism>
<dbReference type="EMBL" id="JAEFBK010000007">
    <property type="protein sequence ID" value="KAG7585140.1"/>
    <property type="molecule type" value="Genomic_DNA"/>
</dbReference>